<name>X1L586_9ZZZZ</name>
<protein>
    <submittedName>
        <fullName evidence="1">Uncharacterized protein</fullName>
    </submittedName>
</protein>
<accession>X1L586</accession>
<comment type="caution">
    <text evidence="1">The sequence shown here is derived from an EMBL/GenBank/DDBJ whole genome shotgun (WGS) entry which is preliminary data.</text>
</comment>
<sequence length="33" mass="3793">MASDLEIERAWSRKETIELYLAAEKFGFNGLGF</sequence>
<evidence type="ECO:0000313" key="1">
    <source>
        <dbReference type="EMBL" id="GAI14143.1"/>
    </source>
</evidence>
<feature type="non-terminal residue" evidence="1">
    <location>
        <position position="33"/>
    </location>
</feature>
<dbReference type="AlphaFoldDB" id="X1L586"/>
<gene>
    <name evidence="1" type="ORF">S06H3_09158</name>
</gene>
<reference evidence="1" key="1">
    <citation type="journal article" date="2014" name="Front. Microbiol.">
        <title>High frequency of phylogenetically diverse reductive dehalogenase-homologous genes in deep subseafloor sedimentary metagenomes.</title>
        <authorList>
            <person name="Kawai M."/>
            <person name="Futagami T."/>
            <person name="Toyoda A."/>
            <person name="Takaki Y."/>
            <person name="Nishi S."/>
            <person name="Hori S."/>
            <person name="Arai W."/>
            <person name="Tsubouchi T."/>
            <person name="Morono Y."/>
            <person name="Uchiyama I."/>
            <person name="Ito T."/>
            <person name="Fujiyama A."/>
            <person name="Inagaki F."/>
            <person name="Takami H."/>
        </authorList>
    </citation>
    <scope>NUCLEOTIDE SEQUENCE</scope>
    <source>
        <strain evidence="1">Expedition CK06-06</strain>
    </source>
</reference>
<proteinExistence type="predicted"/>
<dbReference type="EMBL" id="BARV01003978">
    <property type="protein sequence ID" value="GAI14143.1"/>
    <property type="molecule type" value="Genomic_DNA"/>
</dbReference>
<organism evidence="1">
    <name type="scientific">marine sediment metagenome</name>
    <dbReference type="NCBI Taxonomy" id="412755"/>
    <lineage>
        <taxon>unclassified sequences</taxon>
        <taxon>metagenomes</taxon>
        <taxon>ecological metagenomes</taxon>
    </lineage>
</organism>